<accession>A0ABP1DE29</accession>
<dbReference type="EMBL" id="OZ037947">
    <property type="protein sequence ID" value="CAL1706097.1"/>
    <property type="molecule type" value="Genomic_DNA"/>
</dbReference>
<proteinExistence type="predicted"/>
<dbReference type="Gene3D" id="2.40.50.140">
    <property type="entry name" value="Nucleic acid-binding proteins"/>
    <property type="match status" value="1"/>
</dbReference>
<dbReference type="SUPFAM" id="SSF50249">
    <property type="entry name" value="Nucleic acid-binding proteins"/>
    <property type="match status" value="1"/>
</dbReference>
<evidence type="ECO:0000313" key="1">
    <source>
        <dbReference type="EMBL" id="CAL1706097.1"/>
    </source>
</evidence>
<protein>
    <submittedName>
        <fullName evidence="1">Uncharacterized protein</fullName>
    </submittedName>
</protein>
<dbReference type="InterPro" id="IPR012340">
    <property type="entry name" value="NA-bd_OB-fold"/>
</dbReference>
<organism evidence="1 2">
    <name type="scientific">Somion occarium</name>
    <dbReference type="NCBI Taxonomy" id="3059160"/>
    <lineage>
        <taxon>Eukaryota</taxon>
        <taxon>Fungi</taxon>
        <taxon>Dikarya</taxon>
        <taxon>Basidiomycota</taxon>
        <taxon>Agaricomycotina</taxon>
        <taxon>Agaricomycetes</taxon>
        <taxon>Polyporales</taxon>
        <taxon>Cerrenaceae</taxon>
        <taxon>Somion</taxon>
    </lineage>
</organism>
<sequence length="354" mass="38973">MTRYSVFLGAPSNTNIYAELDGEQKCSYRWYTASSPDLVLPPGTLEAVSRRISMLYENIIFDREEEEGDYAGISVQSEGEQIEIDRTTFITWPPTTIERGISASKSRISFLHASTSISRMQTMQGTQETQETGSYDHSSASSITRFPAFHFSLHGVTSLAHLVGRLHSEQDGARKVNILVAILEVEGPDVIRVKKGIDAGKEVAVLKLILGDDDGSVCKLTAWREVAECWGGSDPDPSAPGIKRGDIVLLESTSAHQGSPVKVNLIQISVFFHYSFILVTQIDVLVSSDPANTSHLSLTASPHLKSKAEICYRTMPNSPEDARFRPDLRLGFSDSTVRKVSEVVSWFESMAGLR</sequence>
<reference evidence="2" key="1">
    <citation type="submission" date="2024-04" db="EMBL/GenBank/DDBJ databases">
        <authorList>
            <person name="Shaw F."/>
            <person name="Minotto A."/>
        </authorList>
    </citation>
    <scope>NUCLEOTIDE SEQUENCE [LARGE SCALE GENOMIC DNA]</scope>
</reference>
<name>A0ABP1DE29_9APHY</name>
<dbReference type="Proteomes" id="UP001497453">
    <property type="component" value="Chromosome 4"/>
</dbReference>
<keyword evidence="2" id="KW-1185">Reference proteome</keyword>
<gene>
    <name evidence="1" type="ORF">GFSPODELE1_LOCUS5717</name>
</gene>
<evidence type="ECO:0000313" key="2">
    <source>
        <dbReference type="Proteomes" id="UP001497453"/>
    </source>
</evidence>